<keyword evidence="4" id="KW-1185">Reference proteome</keyword>
<dbReference type="PANTHER" id="PTHR30222:SF17">
    <property type="entry name" value="SPERMIDINE_PUTRESCINE-BINDING PERIPLASMIC PROTEIN"/>
    <property type="match status" value="1"/>
</dbReference>
<dbReference type="Pfam" id="PF13416">
    <property type="entry name" value="SBP_bac_8"/>
    <property type="match status" value="1"/>
</dbReference>
<dbReference type="InterPro" id="IPR006311">
    <property type="entry name" value="TAT_signal"/>
</dbReference>
<dbReference type="PROSITE" id="PS51318">
    <property type="entry name" value="TAT"/>
    <property type="match status" value="1"/>
</dbReference>
<reference evidence="3" key="1">
    <citation type="submission" date="2020-01" db="EMBL/GenBank/DDBJ databases">
        <authorList>
            <person name="Rat A."/>
        </authorList>
    </citation>
    <scope>NUCLEOTIDE SEQUENCE</scope>
    <source>
        <strain evidence="3">LMG 28251</strain>
    </source>
</reference>
<dbReference type="Gene3D" id="3.40.190.10">
    <property type="entry name" value="Periplasmic binding protein-like II"/>
    <property type="match status" value="2"/>
</dbReference>
<gene>
    <name evidence="3" type="ORF">GXW79_12650</name>
</gene>
<keyword evidence="1 2" id="KW-0732">Signal</keyword>
<dbReference type="AlphaFoldDB" id="A0AAF1JX84"/>
<evidence type="ECO:0000313" key="3">
    <source>
        <dbReference type="EMBL" id="MBR0655924.1"/>
    </source>
</evidence>
<reference evidence="3" key="2">
    <citation type="journal article" date="2021" name="Syst. Appl. Microbiol.">
        <title>Roseomonas hellenica sp. nov., isolated from roots of wild-growing Alkanna tinctoria.</title>
        <authorList>
            <person name="Rat A."/>
            <person name="Naranjo H.D."/>
            <person name="Lebbe L."/>
            <person name="Cnockaert M."/>
            <person name="Krigas N."/>
            <person name="Grigoriadou K."/>
            <person name="Maloupa E."/>
            <person name="Willems A."/>
        </authorList>
    </citation>
    <scope>NUCLEOTIDE SEQUENCE</scope>
    <source>
        <strain evidence="3">LMG 28251</strain>
    </source>
</reference>
<feature type="signal peptide" evidence="2">
    <location>
        <begin position="1"/>
        <end position="24"/>
    </location>
</feature>
<dbReference type="InterPro" id="IPR006059">
    <property type="entry name" value="SBP"/>
</dbReference>
<dbReference type="EMBL" id="JAAEDH010000013">
    <property type="protein sequence ID" value="MBR0655924.1"/>
    <property type="molecule type" value="Genomic_DNA"/>
</dbReference>
<dbReference type="PANTHER" id="PTHR30222">
    <property type="entry name" value="SPERMIDINE/PUTRESCINE-BINDING PERIPLASMIC PROTEIN"/>
    <property type="match status" value="1"/>
</dbReference>
<comment type="caution">
    <text evidence="3">The sequence shown here is derived from an EMBL/GenBank/DDBJ whole genome shotgun (WGS) entry which is preliminary data.</text>
</comment>
<evidence type="ECO:0000256" key="2">
    <source>
        <dbReference type="SAM" id="SignalP"/>
    </source>
</evidence>
<evidence type="ECO:0000313" key="4">
    <source>
        <dbReference type="Proteomes" id="UP001196068"/>
    </source>
</evidence>
<evidence type="ECO:0000256" key="1">
    <source>
        <dbReference type="ARBA" id="ARBA00022729"/>
    </source>
</evidence>
<protein>
    <submittedName>
        <fullName evidence="3">Extracellular solute-binding protein</fullName>
    </submittedName>
</protein>
<feature type="chain" id="PRO_5042183026" evidence="2">
    <location>
        <begin position="25"/>
        <end position="380"/>
    </location>
</feature>
<proteinExistence type="predicted"/>
<dbReference type="Proteomes" id="UP001196068">
    <property type="component" value="Unassembled WGS sequence"/>
</dbReference>
<organism evidence="3 4">
    <name type="scientific">Plastoroseomonas arctica</name>
    <dbReference type="NCBI Taxonomy" id="1509237"/>
    <lineage>
        <taxon>Bacteria</taxon>
        <taxon>Pseudomonadati</taxon>
        <taxon>Pseudomonadota</taxon>
        <taxon>Alphaproteobacteria</taxon>
        <taxon>Acetobacterales</taxon>
        <taxon>Acetobacteraceae</taxon>
        <taxon>Plastoroseomonas</taxon>
    </lineage>
</organism>
<accession>A0AAF1JX84</accession>
<sequence length="380" mass="42573">MTISRRAMLAAPALMIPPATMAQARTLSLAGASYDMRDPILREFQRRTSITPRPWVNPSTQARMDRIRTAQVDVVTTDAPFAAYGASEGLLKDIDISRIPNWNRLHPVLREGRINAEAPLGLGANPGRMMYSDAGRTKAKLMPAFFQMDSIGYNARHIPAENNTVSWGELFNPRWRGKVALYGIDWLGMLDAALGMQAIGLLPATTNPTGLTNSEVDTVVAFLKEKKREGHFRALWRAYGELVNLMASEEVWIADAWWPVVVEVASRGVPMRYAVAKEGYRAWCNGYGISENCRDLDSAYEWLNFWASGFPGARQSEIGYFSTFDNYGEFLSPELQRSVYGGEGRDGGSLTDRASKIYVWNTRPANLEYYTEKWNEFLAA</sequence>
<dbReference type="SUPFAM" id="SSF53850">
    <property type="entry name" value="Periplasmic binding protein-like II"/>
    <property type="match status" value="1"/>
</dbReference>
<name>A0AAF1JX84_9PROT</name>
<dbReference type="RefSeq" id="WP_211874765.1">
    <property type="nucleotide sequence ID" value="NZ_JAAEDH010000013.1"/>
</dbReference>